<keyword evidence="1" id="KW-0472">Membrane</keyword>
<keyword evidence="1" id="KW-0812">Transmembrane</keyword>
<comment type="caution">
    <text evidence="3">The sequence shown here is derived from an EMBL/GenBank/DDBJ whole genome shotgun (WGS) entry which is preliminary data.</text>
</comment>
<evidence type="ECO:0000259" key="2">
    <source>
        <dbReference type="Pfam" id="PF14285"/>
    </source>
</evidence>
<keyword evidence="4" id="KW-1185">Reference proteome</keyword>
<evidence type="ECO:0000313" key="4">
    <source>
        <dbReference type="Proteomes" id="UP000597877"/>
    </source>
</evidence>
<sequence>MKDEKITEDTLRKALSGYMNIKGQEILDKEHYDVNDGFAYPDEEQVKGFRKICNREFKKIWLRNGIKAFPYKVVTAVAVILILINISIVTVPGLREIILNFKMSSSATNTKIVSDDSKGSIYNEENSEYSIGTDNTYEISYIPEGFTLTKSQSTTRIKDYEYSCGDKSFIFSQMSEDSTLQVDTEGAKVEYVDINGNKALVSEEDNYIVITWKEDEYFFELSANEIDKDTVIKIAKSTKKCN</sequence>
<feature type="domain" description="DUF4367" evidence="2">
    <location>
        <begin position="137"/>
        <end position="237"/>
    </location>
</feature>
<reference evidence="3 4" key="1">
    <citation type="submission" date="2020-08" db="EMBL/GenBank/DDBJ databases">
        <title>Genome public.</title>
        <authorList>
            <person name="Liu C."/>
            <person name="Sun Q."/>
        </authorList>
    </citation>
    <scope>NUCLEOTIDE SEQUENCE [LARGE SCALE GENOMIC DNA]</scope>
    <source>
        <strain evidence="3 4">BX4</strain>
    </source>
</reference>
<organism evidence="3 4">
    <name type="scientific">Eubacterium segne</name>
    <dbReference type="NCBI Taxonomy" id="2763045"/>
    <lineage>
        <taxon>Bacteria</taxon>
        <taxon>Bacillati</taxon>
        <taxon>Bacillota</taxon>
        <taxon>Clostridia</taxon>
        <taxon>Eubacteriales</taxon>
        <taxon>Eubacteriaceae</taxon>
        <taxon>Eubacterium</taxon>
    </lineage>
</organism>
<gene>
    <name evidence="3" type="ORF">H8S00_07415</name>
</gene>
<dbReference type="InterPro" id="IPR025377">
    <property type="entry name" value="DUF4367"/>
</dbReference>
<name>A0ABR7F2I2_9FIRM</name>
<dbReference type="Pfam" id="PF14285">
    <property type="entry name" value="DUF4367"/>
    <property type="match status" value="1"/>
</dbReference>
<accession>A0ABR7F2I2</accession>
<keyword evidence="1" id="KW-1133">Transmembrane helix</keyword>
<evidence type="ECO:0000313" key="3">
    <source>
        <dbReference type="EMBL" id="MBC5667805.1"/>
    </source>
</evidence>
<feature type="transmembrane region" description="Helical" evidence="1">
    <location>
        <begin position="73"/>
        <end position="94"/>
    </location>
</feature>
<evidence type="ECO:0000256" key="1">
    <source>
        <dbReference type="SAM" id="Phobius"/>
    </source>
</evidence>
<dbReference type="Proteomes" id="UP000597877">
    <property type="component" value="Unassembled WGS sequence"/>
</dbReference>
<protein>
    <submittedName>
        <fullName evidence="3">DUF4367 domain-containing protein</fullName>
    </submittedName>
</protein>
<proteinExistence type="predicted"/>
<dbReference type="RefSeq" id="WP_021953551.1">
    <property type="nucleotide sequence ID" value="NZ_JACOOZ010000004.1"/>
</dbReference>
<dbReference type="EMBL" id="JACOOZ010000004">
    <property type="protein sequence ID" value="MBC5667805.1"/>
    <property type="molecule type" value="Genomic_DNA"/>
</dbReference>